<dbReference type="RefSeq" id="WP_284721211.1">
    <property type="nucleotide sequence ID" value="NZ_JARZHI010000040.1"/>
</dbReference>
<gene>
    <name evidence="2" type="ORF">QHF89_32675</name>
</gene>
<evidence type="ECO:0000313" key="2">
    <source>
        <dbReference type="EMBL" id="MDI1434299.1"/>
    </source>
</evidence>
<organism evidence="2 3">
    <name type="scientific">Polyangium sorediatum</name>
    <dbReference type="NCBI Taxonomy" id="889274"/>
    <lineage>
        <taxon>Bacteria</taxon>
        <taxon>Pseudomonadati</taxon>
        <taxon>Myxococcota</taxon>
        <taxon>Polyangia</taxon>
        <taxon>Polyangiales</taxon>
        <taxon>Polyangiaceae</taxon>
        <taxon>Polyangium</taxon>
    </lineage>
</organism>
<evidence type="ECO:0000313" key="3">
    <source>
        <dbReference type="Proteomes" id="UP001160301"/>
    </source>
</evidence>
<dbReference type="InterPro" id="IPR001956">
    <property type="entry name" value="CBM3"/>
</dbReference>
<feature type="domain" description="CBM3" evidence="1">
    <location>
        <begin position="89"/>
        <end position="239"/>
    </location>
</feature>
<dbReference type="PROSITE" id="PS51172">
    <property type="entry name" value="CBM3"/>
    <property type="match status" value="1"/>
</dbReference>
<dbReference type="EMBL" id="JARZHI010000040">
    <property type="protein sequence ID" value="MDI1434299.1"/>
    <property type="molecule type" value="Genomic_DNA"/>
</dbReference>
<dbReference type="PROSITE" id="PS51257">
    <property type="entry name" value="PROKAR_LIPOPROTEIN"/>
    <property type="match status" value="1"/>
</dbReference>
<dbReference type="Gene3D" id="2.60.40.710">
    <property type="entry name" value="Endoglucanase-like"/>
    <property type="match status" value="1"/>
</dbReference>
<name>A0ABT6P127_9BACT</name>
<keyword evidence="3" id="KW-1185">Reference proteome</keyword>
<dbReference type="InterPro" id="IPR036966">
    <property type="entry name" value="CBM3_sf"/>
</dbReference>
<dbReference type="SMART" id="SM01067">
    <property type="entry name" value="CBM_3"/>
    <property type="match status" value="1"/>
</dbReference>
<comment type="caution">
    <text evidence="2">The sequence shown here is derived from an EMBL/GenBank/DDBJ whole genome shotgun (WGS) entry which is preliminary data.</text>
</comment>
<accession>A0ABT6P127</accession>
<protein>
    <submittedName>
        <fullName evidence="2">Cellulose binding domain-containing protein</fullName>
    </submittedName>
</protein>
<dbReference type="Pfam" id="PF00942">
    <property type="entry name" value="CBM_3"/>
    <property type="match status" value="1"/>
</dbReference>
<sequence>MGPILGRGPASSPLLAVAAVAAVFVGACSFDWEGYDPRLAPSGGTGATGPGSGGAGGDAGAGGAGLGGMGGGGMGGGMGGGGMGGGGPPPDGLRLQYKAANTKADDIQIKPHFKIVNDTQDNVPLSDLTIRYWFTRDGGANFVYNCDFAPFNCIYTAGTFGAATGVKADMYVEISFLPDAGVLVTGDTTGEIQARLHTQNFTPVNQTSDYSFDPTKVDFEEWTKVTLYSKGVLVWGNEP</sequence>
<proteinExistence type="predicted"/>
<evidence type="ECO:0000259" key="1">
    <source>
        <dbReference type="PROSITE" id="PS51172"/>
    </source>
</evidence>
<reference evidence="2 3" key="1">
    <citation type="submission" date="2023-04" db="EMBL/GenBank/DDBJ databases">
        <title>The genome sequence of Polyangium sorediatum DSM14670.</title>
        <authorList>
            <person name="Zhang X."/>
        </authorList>
    </citation>
    <scope>NUCLEOTIDE SEQUENCE [LARGE SCALE GENOMIC DNA]</scope>
    <source>
        <strain evidence="2 3">DSM 14670</strain>
    </source>
</reference>
<dbReference type="InterPro" id="IPR008965">
    <property type="entry name" value="CBM2/CBM3_carb-bd_dom_sf"/>
</dbReference>
<dbReference type="SUPFAM" id="SSF49384">
    <property type="entry name" value="Carbohydrate-binding domain"/>
    <property type="match status" value="1"/>
</dbReference>
<dbReference type="Proteomes" id="UP001160301">
    <property type="component" value="Unassembled WGS sequence"/>
</dbReference>